<keyword evidence="2" id="KW-0732">Signal</keyword>
<feature type="domain" description="Ig-like" evidence="3">
    <location>
        <begin position="645"/>
        <end position="760"/>
    </location>
</feature>
<sequence length="916" mass="101579">MSGATSFFPFFVGFILTATGVQATCPIELSPPRVVVRYGDPVSVNCSTSVPQHGGMGWEAKIGGRPLEMVNHLTWTVGKLTEWTISPKCFINLQNMQVGSQCLKKLNIVLYTFPENISINSSSDSDGVMRENEQYNLTCHIHQVAPVEYLNVTWYKGDRPVNKSTFNKTLTKNPVDKLSVYTVTPTRRDNGVTFRCEATMDLGPEGPQLNVSSQEINITVHYGPEVKCSDINILEGETLESKCPVEGNPTPSVRWMKDGELMDPSRPLTRENAGRYVLEAQGASNLSKNIQVLVMYEPELMCPESYTTMEHSPLNLNCTVKGYPEPELTSYKDGGEVELIGNLTRSDTGLYVIKASNNRSSVNVTVQINVMYGPEVKCSDINILEGETLESKCPVEGNPTPSVRWMKDGKLMGPSRPLTRENAGRYVVEAQGASNLSKNIQVLVMYGPELMCPKSYTTMEHSPLNLNCTVKGYPEPELTSYKDGGEVELIGNLTRSDTGLYVIIASNNRSSVNVTVQINVMYPPSPIVELEDSAVENVVLTVELLLSLSNGTDPNAKPECPIEITPHRMVIPYRGPTQTAVCKPTSASAGNVNETYWEVHGIKFNKDNWSPETREDWDPRPVCTITFRGLGPCQKAVNFTLYKTPGSVSIRPVHNGTSVVEGSELQLQCDVISAAPARSLTVRWYQGNETLQPLIRGPMRVASCLFENGTKCDISVVRSPVDVSYTINITLDRKHNGVEFRCEAQMDLGPEGPQPPPSMRSEPLNITVHYKPAINTTKLPKKIPVFRGYPEELVCEADGHPRPNIKWISTNKVHRLTNATLTVSEAGLYNCTATNEIESTFYVVEVILKEDYLPLIAGFVAVTVVAISIVFLFIYSIYYKNTRMRRYSLKNPRLSTHNGNVAHNGWDMQFPMTKLS</sequence>
<dbReference type="InterPro" id="IPR013098">
    <property type="entry name" value="Ig_I-set"/>
</dbReference>
<evidence type="ECO:0000313" key="5">
    <source>
        <dbReference type="Proteomes" id="UP001153269"/>
    </source>
</evidence>
<evidence type="ECO:0000256" key="2">
    <source>
        <dbReference type="SAM" id="SignalP"/>
    </source>
</evidence>
<keyword evidence="1" id="KW-0472">Membrane</keyword>
<dbReference type="InterPro" id="IPR003599">
    <property type="entry name" value="Ig_sub"/>
</dbReference>
<dbReference type="PROSITE" id="PS50835">
    <property type="entry name" value="IG_LIKE"/>
    <property type="match status" value="5"/>
</dbReference>
<feature type="domain" description="Ig-like" evidence="3">
    <location>
        <begin position="374"/>
        <end position="519"/>
    </location>
</feature>
<dbReference type="InterPro" id="IPR036179">
    <property type="entry name" value="Ig-like_dom_sf"/>
</dbReference>
<dbReference type="InterPro" id="IPR007110">
    <property type="entry name" value="Ig-like_dom"/>
</dbReference>
<accession>A0A9N7VRW0</accession>
<dbReference type="PANTHER" id="PTHR13771:SF9">
    <property type="entry name" value="INTERCELLULAR ADHESION MOLECULE 5"/>
    <property type="match status" value="1"/>
</dbReference>
<dbReference type="InterPro" id="IPR003598">
    <property type="entry name" value="Ig_sub2"/>
</dbReference>
<dbReference type="SUPFAM" id="SSF48726">
    <property type="entry name" value="Immunoglobulin"/>
    <property type="match status" value="6"/>
</dbReference>
<dbReference type="SMART" id="SM00408">
    <property type="entry name" value="IGc2"/>
    <property type="match status" value="5"/>
</dbReference>
<dbReference type="InterPro" id="IPR013783">
    <property type="entry name" value="Ig-like_fold"/>
</dbReference>
<reference evidence="4" key="1">
    <citation type="submission" date="2020-03" db="EMBL/GenBank/DDBJ databases">
        <authorList>
            <person name="Weist P."/>
        </authorList>
    </citation>
    <scope>NUCLEOTIDE SEQUENCE</scope>
</reference>
<dbReference type="SMART" id="SM00409">
    <property type="entry name" value="IG"/>
    <property type="match status" value="7"/>
</dbReference>
<feature type="signal peptide" evidence="2">
    <location>
        <begin position="1"/>
        <end position="23"/>
    </location>
</feature>
<dbReference type="Gene3D" id="2.60.40.10">
    <property type="entry name" value="Immunoglobulins"/>
    <property type="match status" value="8"/>
</dbReference>
<organism evidence="4 5">
    <name type="scientific">Pleuronectes platessa</name>
    <name type="common">European plaice</name>
    <dbReference type="NCBI Taxonomy" id="8262"/>
    <lineage>
        <taxon>Eukaryota</taxon>
        <taxon>Metazoa</taxon>
        <taxon>Chordata</taxon>
        <taxon>Craniata</taxon>
        <taxon>Vertebrata</taxon>
        <taxon>Euteleostomi</taxon>
        <taxon>Actinopterygii</taxon>
        <taxon>Neopterygii</taxon>
        <taxon>Teleostei</taxon>
        <taxon>Neoteleostei</taxon>
        <taxon>Acanthomorphata</taxon>
        <taxon>Carangaria</taxon>
        <taxon>Pleuronectiformes</taxon>
        <taxon>Pleuronectoidei</taxon>
        <taxon>Pleuronectidae</taxon>
        <taxon>Pleuronectes</taxon>
    </lineage>
</organism>
<proteinExistence type="predicted"/>
<dbReference type="GO" id="GO:0005178">
    <property type="term" value="F:integrin binding"/>
    <property type="evidence" value="ECO:0007669"/>
    <property type="project" value="InterPro"/>
</dbReference>
<evidence type="ECO:0000259" key="3">
    <source>
        <dbReference type="PROSITE" id="PS50835"/>
    </source>
</evidence>
<dbReference type="GO" id="GO:0007155">
    <property type="term" value="P:cell adhesion"/>
    <property type="evidence" value="ECO:0007669"/>
    <property type="project" value="InterPro"/>
</dbReference>
<dbReference type="EMBL" id="CADEAL010004202">
    <property type="protein sequence ID" value="CAB1454197.1"/>
    <property type="molecule type" value="Genomic_DNA"/>
</dbReference>
<evidence type="ECO:0000256" key="1">
    <source>
        <dbReference type="SAM" id="Phobius"/>
    </source>
</evidence>
<dbReference type="Pfam" id="PF07679">
    <property type="entry name" value="I-set"/>
    <property type="match status" value="2"/>
</dbReference>
<dbReference type="PANTHER" id="PTHR13771">
    <property type="entry name" value="INTERCELLULAR ADHESION MOLECULE"/>
    <property type="match status" value="1"/>
</dbReference>
<feature type="transmembrane region" description="Helical" evidence="1">
    <location>
        <begin position="852"/>
        <end position="878"/>
    </location>
</feature>
<dbReference type="AlphaFoldDB" id="A0A9N7VRW0"/>
<name>A0A9N7VRW0_PLEPL</name>
<keyword evidence="1" id="KW-0812">Transmembrane</keyword>
<feature type="domain" description="Ig-like" evidence="3">
    <location>
        <begin position="114"/>
        <end position="212"/>
    </location>
</feature>
<feature type="domain" description="Ig-like" evidence="3">
    <location>
        <begin position="772"/>
        <end position="842"/>
    </location>
</feature>
<evidence type="ECO:0000313" key="4">
    <source>
        <dbReference type="EMBL" id="CAB1454197.1"/>
    </source>
</evidence>
<keyword evidence="1" id="KW-1133">Transmembrane helix</keyword>
<dbReference type="InterPro" id="IPR047012">
    <property type="entry name" value="ICAM_VCAM"/>
</dbReference>
<dbReference type="Proteomes" id="UP001153269">
    <property type="component" value="Unassembled WGS sequence"/>
</dbReference>
<dbReference type="Pfam" id="PF13895">
    <property type="entry name" value="Ig_2"/>
    <property type="match status" value="1"/>
</dbReference>
<feature type="chain" id="PRO_5040228142" description="Ig-like domain-containing protein" evidence="2">
    <location>
        <begin position="24"/>
        <end position="916"/>
    </location>
</feature>
<keyword evidence="5" id="KW-1185">Reference proteome</keyword>
<protein>
    <recommendedName>
        <fullName evidence="3">Ig-like domain-containing protein</fullName>
    </recommendedName>
</protein>
<feature type="domain" description="Ig-like" evidence="3">
    <location>
        <begin position="224"/>
        <end position="369"/>
    </location>
</feature>
<gene>
    <name evidence="4" type="ORF">PLEPLA_LOCUS41959</name>
</gene>
<comment type="caution">
    <text evidence="4">The sequence shown here is derived from an EMBL/GenBank/DDBJ whole genome shotgun (WGS) entry which is preliminary data.</text>
</comment>